<dbReference type="EMBL" id="AQPN01000043">
    <property type="protein sequence ID" value="EOR95731.1"/>
    <property type="molecule type" value="Genomic_DNA"/>
</dbReference>
<evidence type="ECO:0000313" key="4">
    <source>
        <dbReference type="EMBL" id="EOR95731.1"/>
    </source>
</evidence>
<keyword evidence="5" id="KW-1185">Reference proteome</keyword>
<comment type="caution">
    <text evidence="4">The sequence shown here is derived from an EMBL/GenBank/DDBJ whole genome shotgun (WGS) entry which is preliminary data.</text>
</comment>
<feature type="compositionally biased region" description="Polar residues" evidence="1">
    <location>
        <begin position="89"/>
        <end position="100"/>
    </location>
</feature>
<dbReference type="InterPro" id="IPR018212">
    <property type="entry name" value="Na/solute_symporter_CS"/>
</dbReference>
<protein>
    <recommendedName>
        <fullName evidence="3">YMGG-like Gly-zipper domain-containing protein</fullName>
    </recommendedName>
</protein>
<evidence type="ECO:0000259" key="3">
    <source>
        <dbReference type="Pfam" id="PF13441"/>
    </source>
</evidence>
<dbReference type="Pfam" id="PF13441">
    <property type="entry name" value="Gly-zipper_YMGG"/>
    <property type="match status" value="1"/>
</dbReference>
<dbReference type="PROSITE" id="PS00457">
    <property type="entry name" value="NA_SOLUT_SYMP_2"/>
    <property type="match status" value="1"/>
</dbReference>
<dbReference type="eggNOG" id="ENOG50316ZG">
    <property type="taxonomic scope" value="Bacteria"/>
</dbReference>
<keyword evidence="2" id="KW-0732">Signal</keyword>
<feature type="signal peptide" evidence="2">
    <location>
        <begin position="1"/>
        <end position="23"/>
    </location>
</feature>
<feature type="chain" id="PRO_5004472120" description="YMGG-like Gly-zipper domain-containing protein" evidence="2">
    <location>
        <begin position="24"/>
        <end position="173"/>
    </location>
</feature>
<evidence type="ECO:0000313" key="5">
    <source>
        <dbReference type="Proteomes" id="UP000014174"/>
    </source>
</evidence>
<organism evidence="4 5">
    <name type="scientific">Arcticibacter svalbardensis MN12-7</name>
    <dbReference type="NCBI Taxonomy" id="1150600"/>
    <lineage>
        <taxon>Bacteria</taxon>
        <taxon>Pseudomonadati</taxon>
        <taxon>Bacteroidota</taxon>
        <taxon>Sphingobacteriia</taxon>
        <taxon>Sphingobacteriales</taxon>
        <taxon>Sphingobacteriaceae</taxon>
        <taxon>Arcticibacter</taxon>
    </lineage>
</organism>
<name>R9GVI2_9SPHI</name>
<dbReference type="STRING" id="1150600.ADIARSV_1044"/>
<feature type="region of interest" description="Disordered" evidence="1">
    <location>
        <begin position="88"/>
        <end position="115"/>
    </location>
</feature>
<sequence>MFTNYTIMKKILIILAFASIVVACSSNKKTEADLKAKNDSMKIMKDSLKLDSFQRASTLIEEQKRIEAQEAKEAEEAAVLAAAARKSTKSTNTVRYVNSPSSSSTSAATTQSQKKGMSSAAKGALIGGGAGAVTGILVDKKNGRGAIIGGVLGAGTGYVIGRGKDVKSGRVQK</sequence>
<dbReference type="InterPro" id="IPR027367">
    <property type="entry name" value="Gly-zipper_YMGG"/>
</dbReference>
<gene>
    <name evidence="4" type="ORF">ADIARSV_1044</name>
</gene>
<dbReference type="AlphaFoldDB" id="R9GVI2"/>
<reference evidence="4 5" key="1">
    <citation type="journal article" date="2013" name="Genome Announc.">
        <title>Draft Genome Sequence of Arcticibacter svalbardensis Strain MN12-7T, a Member of the Family Sphingobacteriaceae Isolated from an Arctic Soil Sample.</title>
        <authorList>
            <person name="Shivaji S."/>
            <person name="Ara S."/>
            <person name="Prasad S."/>
            <person name="Manasa B.P."/>
            <person name="Begum Z."/>
            <person name="Singh A."/>
            <person name="Kumar Pinnaka A."/>
        </authorList>
    </citation>
    <scope>NUCLEOTIDE SEQUENCE [LARGE SCALE GENOMIC DNA]</scope>
    <source>
        <strain evidence="4 5">MN12-7</strain>
    </source>
</reference>
<proteinExistence type="predicted"/>
<evidence type="ECO:0000256" key="2">
    <source>
        <dbReference type="SAM" id="SignalP"/>
    </source>
</evidence>
<feature type="domain" description="YMGG-like Gly-zipper" evidence="3">
    <location>
        <begin position="119"/>
        <end position="162"/>
    </location>
</feature>
<evidence type="ECO:0000256" key="1">
    <source>
        <dbReference type="SAM" id="MobiDB-lite"/>
    </source>
</evidence>
<accession>R9GVI2</accession>
<feature type="compositionally biased region" description="Low complexity" evidence="1">
    <location>
        <begin position="101"/>
        <end position="113"/>
    </location>
</feature>
<dbReference type="PATRIC" id="fig|1150600.3.peg.1026"/>
<dbReference type="Proteomes" id="UP000014174">
    <property type="component" value="Unassembled WGS sequence"/>
</dbReference>